<reference evidence="10" key="1">
    <citation type="submission" date="2022-05" db="EMBL/GenBank/DDBJ databases">
        <title>Schlegelella sp. nov., isolated from mangrove soil.</title>
        <authorList>
            <person name="Liu Y."/>
            <person name="Ge X."/>
            <person name="Liu W."/>
        </authorList>
    </citation>
    <scope>NUCLEOTIDE SEQUENCE</scope>
    <source>
        <strain evidence="10">S2-27</strain>
    </source>
</reference>
<comment type="caution">
    <text evidence="10">The sequence shown here is derived from an EMBL/GenBank/DDBJ whole genome shotgun (WGS) entry which is preliminary data.</text>
</comment>
<dbReference type="SUPFAM" id="SSF55874">
    <property type="entry name" value="ATPase domain of HSP90 chaperone/DNA topoisomerase II/histidine kinase"/>
    <property type="match status" value="1"/>
</dbReference>
<dbReference type="InterPro" id="IPR005467">
    <property type="entry name" value="His_kinase_dom"/>
</dbReference>
<dbReference type="SUPFAM" id="SSF47384">
    <property type="entry name" value="Homodimeric domain of signal transducing histidine kinase"/>
    <property type="match status" value="1"/>
</dbReference>
<dbReference type="InterPro" id="IPR036890">
    <property type="entry name" value="HATPase_C_sf"/>
</dbReference>
<dbReference type="InterPro" id="IPR004358">
    <property type="entry name" value="Sig_transdc_His_kin-like_C"/>
</dbReference>
<dbReference type="RefSeq" id="WP_251776407.1">
    <property type="nucleotide sequence ID" value="NZ_JAMKFE010000001.1"/>
</dbReference>
<dbReference type="PANTHER" id="PTHR43065:SF46">
    <property type="entry name" value="C4-DICARBOXYLATE TRANSPORT SENSOR PROTEIN DCTB"/>
    <property type="match status" value="1"/>
</dbReference>
<evidence type="ECO:0000256" key="2">
    <source>
        <dbReference type="ARBA" id="ARBA00012438"/>
    </source>
</evidence>
<keyword evidence="7 10" id="KW-0067">ATP-binding</keyword>
<keyword evidence="5" id="KW-0547">Nucleotide-binding</keyword>
<dbReference type="SMART" id="SM00388">
    <property type="entry name" value="HisKA"/>
    <property type="match status" value="1"/>
</dbReference>
<dbReference type="Gene3D" id="1.10.287.130">
    <property type="match status" value="1"/>
</dbReference>
<dbReference type="CDD" id="cd00082">
    <property type="entry name" value="HisKA"/>
    <property type="match status" value="1"/>
</dbReference>
<keyword evidence="4" id="KW-0808">Transferase</keyword>
<evidence type="ECO:0000256" key="6">
    <source>
        <dbReference type="ARBA" id="ARBA00022777"/>
    </source>
</evidence>
<dbReference type="EMBL" id="JAMKFE010000001">
    <property type="protein sequence ID" value="MCM5678267.1"/>
    <property type="molecule type" value="Genomic_DNA"/>
</dbReference>
<dbReference type="EC" id="2.7.13.3" evidence="2"/>
<keyword evidence="11" id="KW-1185">Reference proteome</keyword>
<dbReference type="Proteomes" id="UP001165541">
    <property type="component" value="Unassembled WGS sequence"/>
</dbReference>
<dbReference type="Pfam" id="PF02518">
    <property type="entry name" value="HATPase_c"/>
    <property type="match status" value="1"/>
</dbReference>
<evidence type="ECO:0000256" key="5">
    <source>
        <dbReference type="ARBA" id="ARBA00022741"/>
    </source>
</evidence>
<name>A0ABT0YHS8_9BURK</name>
<feature type="domain" description="Histidine kinase" evidence="9">
    <location>
        <begin position="130"/>
        <end position="342"/>
    </location>
</feature>
<evidence type="ECO:0000256" key="4">
    <source>
        <dbReference type="ARBA" id="ARBA00022679"/>
    </source>
</evidence>
<keyword evidence="3" id="KW-0597">Phosphoprotein</keyword>
<evidence type="ECO:0000313" key="11">
    <source>
        <dbReference type="Proteomes" id="UP001165541"/>
    </source>
</evidence>
<accession>A0ABT0YHS8</accession>
<evidence type="ECO:0000313" key="10">
    <source>
        <dbReference type="EMBL" id="MCM5678267.1"/>
    </source>
</evidence>
<proteinExistence type="predicted"/>
<dbReference type="GO" id="GO:0005524">
    <property type="term" value="F:ATP binding"/>
    <property type="evidence" value="ECO:0007669"/>
    <property type="project" value="UniProtKB-KW"/>
</dbReference>
<dbReference type="InterPro" id="IPR003594">
    <property type="entry name" value="HATPase_dom"/>
</dbReference>
<dbReference type="Gene3D" id="3.30.565.10">
    <property type="entry name" value="Histidine kinase-like ATPase, C-terminal domain"/>
    <property type="match status" value="1"/>
</dbReference>
<evidence type="ECO:0000256" key="3">
    <source>
        <dbReference type="ARBA" id="ARBA00022553"/>
    </source>
</evidence>
<dbReference type="PROSITE" id="PS50109">
    <property type="entry name" value="HIS_KIN"/>
    <property type="match status" value="1"/>
</dbReference>
<protein>
    <recommendedName>
        <fullName evidence="2">histidine kinase</fullName>
        <ecNumber evidence="2">2.7.13.3</ecNumber>
    </recommendedName>
</protein>
<sequence>MNQPEIFPPELFGDAVLVLPEHAHQPVAWASTQARMRWPELVQAPRAAWEACFPALADLWSAVEAQGSLSIAGAGAVERYELQYVRRERGWWTRWHDLAERERLLQRHLEDREKLLFTSRAISIGEMASTLAHELNQPIGTIVNLLRGVRMRLPSGDTDDALAKALERAGEQALFASRVIARIREYTHSRKPRKDRVDLGALLTGSLSLLDWEIQRDGVCATLDVPPEPMWVLADAVMLEQVFVNLLRNALDAMRGCPDRRLHVQANADAEQVSAAIGDSGGGIDGEAEQRLFVPFSSSKPSGMGIGLNICRSFIELHQGRLWFTRNPQAGCTFHIALPPAPARVRIAVTREGEAA</sequence>
<gene>
    <name evidence="10" type="ORF">M8A51_01850</name>
</gene>
<evidence type="ECO:0000259" key="9">
    <source>
        <dbReference type="PROSITE" id="PS50109"/>
    </source>
</evidence>
<dbReference type="PANTHER" id="PTHR43065">
    <property type="entry name" value="SENSOR HISTIDINE KINASE"/>
    <property type="match status" value="1"/>
</dbReference>
<evidence type="ECO:0000256" key="8">
    <source>
        <dbReference type="ARBA" id="ARBA00023012"/>
    </source>
</evidence>
<dbReference type="InterPro" id="IPR003661">
    <property type="entry name" value="HisK_dim/P_dom"/>
</dbReference>
<evidence type="ECO:0000256" key="7">
    <source>
        <dbReference type="ARBA" id="ARBA00022840"/>
    </source>
</evidence>
<keyword evidence="6" id="KW-0418">Kinase</keyword>
<evidence type="ECO:0000256" key="1">
    <source>
        <dbReference type="ARBA" id="ARBA00000085"/>
    </source>
</evidence>
<dbReference type="SMART" id="SM00387">
    <property type="entry name" value="HATPase_c"/>
    <property type="match status" value="1"/>
</dbReference>
<organism evidence="10 11">
    <name type="scientific">Caldimonas mangrovi</name>
    <dbReference type="NCBI Taxonomy" id="2944811"/>
    <lineage>
        <taxon>Bacteria</taxon>
        <taxon>Pseudomonadati</taxon>
        <taxon>Pseudomonadota</taxon>
        <taxon>Betaproteobacteria</taxon>
        <taxon>Burkholderiales</taxon>
        <taxon>Sphaerotilaceae</taxon>
        <taxon>Caldimonas</taxon>
    </lineage>
</organism>
<dbReference type="InterPro" id="IPR036097">
    <property type="entry name" value="HisK_dim/P_sf"/>
</dbReference>
<keyword evidence="8" id="KW-0902">Two-component regulatory system</keyword>
<dbReference type="PRINTS" id="PR00344">
    <property type="entry name" value="BCTRLSENSOR"/>
</dbReference>
<comment type="catalytic activity">
    <reaction evidence="1">
        <text>ATP + protein L-histidine = ADP + protein N-phospho-L-histidine.</text>
        <dbReference type="EC" id="2.7.13.3"/>
    </reaction>
</comment>